<sequence length="217" mass="24821">MARKKNCDKRRQENLPKLPPKKPVVSRRPTIEDVTDSESDESDNDFTPVDSSDDDSEFDMESDDGDNILKEIQTDSELLAFASRLQKAHDRMVINEKAQRATKKRKATYLRNSDRSKRRWRAEGKKTEAAGFPSVTKYFQKQSDKENPARNPGISVEENKENTLNLQDDSHPLEDRNPELEAEQEARQPDVTAVTNDEDVEDPDLASLDHKDLPALR</sequence>
<feature type="compositionally biased region" description="Basic and acidic residues" evidence="1">
    <location>
        <begin position="168"/>
        <end position="188"/>
    </location>
</feature>
<feature type="region of interest" description="Disordered" evidence="1">
    <location>
        <begin position="1"/>
        <end position="67"/>
    </location>
</feature>
<reference evidence="3" key="2">
    <citation type="submission" date="2015-01" db="EMBL/GenBank/DDBJ databases">
        <title>Evolutionary Origins and Diversification of the Mycorrhizal Mutualists.</title>
        <authorList>
            <consortium name="DOE Joint Genome Institute"/>
            <consortium name="Mycorrhizal Genomics Consortium"/>
            <person name="Kohler A."/>
            <person name="Kuo A."/>
            <person name="Nagy L.G."/>
            <person name="Floudas D."/>
            <person name="Copeland A."/>
            <person name="Barry K.W."/>
            <person name="Cichocki N."/>
            <person name="Veneault-Fourrey C."/>
            <person name="LaButti K."/>
            <person name="Lindquist E.A."/>
            <person name="Lipzen A."/>
            <person name="Lundell T."/>
            <person name="Morin E."/>
            <person name="Murat C."/>
            <person name="Riley R."/>
            <person name="Ohm R."/>
            <person name="Sun H."/>
            <person name="Tunlid A."/>
            <person name="Henrissat B."/>
            <person name="Grigoriev I.V."/>
            <person name="Hibbett D.S."/>
            <person name="Martin F."/>
        </authorList>
    </citation>
    <scope>NUCLEOTIDE SEQUENCE [LARGE SCALE GENOMIC DNA]</scope>
    <source>
        <strain evidence="3">F 1598</strain>
    </source>
</reference>
<dbReference type="EMBL" id="KN833055">
    <property type="protein sequence ID" value="KIM74845.1"/>
    <property type="molecule type" value="Genomic_DNA"/>
</dbReference>
<feature type="region of interest" description="Disordered" evidence="1">
    <location>
        <begin position="94"/>
        <end position="217"/>
    </location>
</feature>
<accession>A0A0C3EQI8</accession>
<dbReference type="Proteomes" id="UP000054166">
    <property type="component" value="Unassembled WGS sequence"/>
</dbReference>
<gene>
    <name evidence="2" type="ORF">PILCRDRAFT_92434</name>
</gene>
<keyword evidence="3" id="KW-1185">Reference proteome</keyword>
<dbReference type="HOGENOM" id="CLU_1272724_0_0_1"/>
<name>A0A0C3EQI8_PILCF</name>
<feature type="compositionally biased region" description="Acidic residues" evidence="1">
    <location>
        <begin position="33"/>
        <end position="44"/>
    </location>
</feature>
<evidence type="ECO:0000313" key="3">
    <source>
        <dbReference type="Proteomes" id="UP000054166"/>
    </source>
</evidence>
<dbReference type="AlphaFoldDB" id="A0A0C3EQI8"/>
<feature type="compositionally biased region" description="Basic and acidic residues" evidence="1">
    <location>
        <begin position="207"/>
        <end position="217"/>
    </location>
</feature>
<dbReference type="InParanoid" id="A0A0C3EQI8"/>
<feature type="compositionally biased region" description="Acidic residues" evidence="1">
    <location>
        <begin position="51"/>
        <end position="66"/>
    </location>
</feature>
<evidence type="ECO:0000313" key="2">
    <source>
        <dbReference type="EMBL" id="KIM74845.1"/>
    </source>
</evidence>
<proteinExistence type="predicted"/>
<dbReference type="OrthoDB" id="10602767at2759"/>
<reference evidence="2 3" key="1">
    <citation type="submission" date="2014-04" db="EMBL/GenBank/DDBJ databases">
        <authorList>
            <consortium name="DOE Joint Genome Institute"/>
            <person name="Kuo A."/>
            <person name="Tarkka M."/>
            <person name="Buscot F."/>
            <person name="Kohler A."/>
            <person name="Nagy L.G."/>
            <person name="Floudas D."/>
            <person name="Copeland A."/>
            <person name="Barry K.W."/>
            <person name="Cichocki N."/>
            <person name="Veneault-Fourrey C."/>
            <person name="LaButti K."/>
            <person name="Lindquist E.A."/>
            <person name="Lipzen A."/>
            <person name="Lundell T."/>
            <person name="Morin E."/>
            <person name="Murat C."/>
            <person name="Sun H."/>
            <person name="Tunlid A."/>
            <person name="Henrissat B."/>
            <person name="Grigoriev I.V."/>
            <person name="Hibbett D.S."/>
            <person name="Martin F."/>
            <person name="Nordberg H.P."/>
            <person name="Cantor M.N."/>
            <person name="Hua S.X."/>
        </authorList>
    </citation>
    <scope>NUCLEOTIDE SEQUENCE [LARGE SCALE GENOMIC DNA]</scope>
    <source>
        <strain evidence="2 3">F 1598</strain>
    </source>
</reference>
<protein>
    <submittedName>
        <fullName evidence="2">Uncharacterized protein</fullName>
    </submittedName>
</protein>
<organism evidence="2 3">
    <name type="scientific">Piloderma croceum (strain F 1598)</name>
    <dbReference type="NCBI Taxonomy" id="765440"/>
    <lineage>
        <taxon>Eukaryota</taxon>
        <taxon>Fungi</taxon>
        <taxon>Dikarya</taxon>
        <taxon>Basidiomycota</taxon>
        <taxon>Agaricomycotina</taxon>
        <taxon>Agaricomycetes</taxon>
        <taxon>Agaricomycetidae</taxon>
        <taxon>Atheliales</taxon>
        <taxon>Atheliaceae</taxon>
        <taxon>Piloderma</taxon>
    </lineage>
</organism>
<evidence type="ECO:0000256" key="1">
    <source>
        <dbReference type="SAM" id="MobiDB-lite"/>
    </source>
</evidence>